<dbReference type="SMART" id="SM01092">
    <property type="entry name" value="CO_deh_flav_C"/>
    <property type="match status" value="1"/>
</dbReference>
<dbReference type="InterPro" id="IPR005107">
    <property type="entry name" value="CO_DH_flav_C"/>
</dbReference>
<sequence>MVKAIIPKDIDEALQFMEKTEVYVVAGGTDLMVKKKGWSGVAPYFDKPIIFIKYLNELKEIKLEKNILKIGAGCTFKDIVDSDKTSQYLKEVSLNIASPAIRNIATIGGNICNASPAADILPPLYAVRAEVVLESTDGKRNVPIEDFILGPRKINIKKGELLKEIIIPTIKCSKFYYKKIGTRKSIALSKLSFFGFANVESKKIEDIKLAFGAVGPTVVISKDIENSLKGIPIDEIQNIVKSIKEEYSKLLNPIDDQRSTAEYRRNIALNLLEDFLLNII</sequence>
<protein>
    <submittedName>
        <fullName evidence="4">Xanthine dehydrogenase FAD-binding subunit XdhB</fullName>
    </submittedName>
</protein>
<keyword evidence="5" id="KW-1185">Reference proteome</keyword>
<comment type="caution">
    <text evidence="4">The sequence shown here is derived from an EMBL/GenBank/DDBJ whole genome shotgun (WGS) entry which is preliminary data.</text>
</comment>
<feature type="domain" description="FAD-binding PCMH-type" evidence="3">
    <location>
        <begin position="1"/>
        <end position="172"/>
    </location>
</feature>
<evidence type="ECO:0000259" key="3">
    <source>
        <dbReference type="PROSITE" id="PS51387"/>
    </source>
</evidence>
<reference evidence="4" key="1">
    <citation type="submission" date="2021-03" db="EMBL/GenBank/DDBJ databases">
        <title>Taxonomic study of Clostridium polyendosporum from meadow-gley soil under rice.</title>
        <authorList>
            <person name="Kobayashi H."/>
            <person name="Tanizawa Y."/>
            <person name="Yagura M."/>
        </authorList>
    </citation>
    <scope>NUCLEOTIDE SEQUENCE</scope>
    <source>
        <strain evidence="4">JCM 30710</strain>
    </source>
</reference>
<dbReference type="AlphaFoldDB" id="A0A919S0P7"/>
<dbReference type="SUPFAM" id="SSF55447">
    <property type="entry name" value="CO dehydrogenase flavoprotein C-terminal domain-like"/>
    <property type="match status" value="1"/>
</dbReference>
<dbReference type="SUPFAM" id="SSF56176">
    <property type="entry name" value="FAD-binding/transporter-associated domain-like"/>
    <property type="match status" value="1"/>
</dbReference>
<dbReference type="Proteomes" id="UP000679179">
    <property type="component" value="Unassembled WGS sequence"/>
</dbReference>
<dbReference type="GO" id="GO:0071949">
    <property type="term" value="F:FAD binding"/>
    <property type="evidence" value="ECO:0007669"/>
    <property type="project" value="InterPro"/>
</dbReference>
<dbReference type="InterPro" id="IPR036683">
    <property type="entry name" value="CO_DH_flav_C_dom_sf"/>
</dbReference>
<dbReference type="PROSITE" id="PS51387">
    <property type="entry name" value="FAD_PCMH"/>
    <property type="match status" value="1"/>
</dbReference>
<dbReference type="PANTHER" id="PTHR42659">
    <property type="entry name" value="XANTHINE DEHYDROGENASE SUBUNIT C-RELATED"/>
    <property type="match status" value="1"/>
</dbReference>
<dbReference type="Pfam" id="PF03450">
    <property type="entry name" value="CO_deh_flav_C"/>
    <property type="match status" value="1"/>
</dbReference>
<dbReference type="GO" id="GO:0016491">
    <property type="term" value="F:oxidoreductase activity"/>
    <property type="evidence" value="ECO:0007669"/>
    <property type="project" value="UniProtKB-KW"/>
</dbReference>
<proteinExistence type="predicted"/>
<organism evidence="4 5">
    <name type="scientific">Clostridium polyendosporum</name>
    <dbReference type="NCBI Taxonomy" id="69208"/>
    <lineage>
        <taxon>Bacteria</taxon>
        <taxon>Bacillati</taxon>
        <taxon>Bacillota</taxon>
        <taxon>Clostridia</taxon>
        <taxon>Eubacteriales</taxon>
        <taxon>Clostridiaceae</taxon>
        <taxon>Clostridium</taxon>
    </lineage>
</organism>
<dbReference type="InterPro" id="IPR016169">
    <property type="entry name" value="FAD-bd_PCMH_sub2"/>
</dbReference>
<dbReference type="InterPro" id="IPR016166">
    <property type="entry name" value="FAD-bd_PCMH"/>
</dbReference>
<dbReference type="Gene3D" id="3.30.390.50">
    <property type="entry name" value="CO dehydrogenase flavoprotein, C-terminal domain"/>
    <property type="match status" value="1"/>
</dbReference>
<dbReference type="InterPro" id="IPR002346">
    <property type="entry name" value="Mopterin_DH_FAD-bd"/>
</dbReference>
<keyword evidence="1" id="KW-0285">Flavoprotein</keyword>
<dbReference type="InterPro" id="IPR051312">
    <property type="entry name" value="Diverse_Substr_Oxidored"/>
</dbReference>
<name>A0A919S0P7_9CLOT</name>
<gene>
    <name evidence="4" type="primary">xdhB2</name>
    <name evidence="4" type="ORF">CPJCM30710_19350</name>
</gene>
<keyword evidence="2" id="KW-0560">Oxidoreductase</keyword>
<evidence type="ECO:0000313" key="5">
    <source>
        <dbReference type="Proteomes" id="UP000679179"/>
    </source>
</evidence>
<evidence type="ECO:0000256" key="2">
    <source>
        <dbReference type="ARBA" id="ARBA00023002"/>
    </source>
</evidence>
<dbReference type="RefSeq" id="WP_212903975.1">
    <property type="nucleotide sequence ID" value="NZ_BOPZ01000015.1"/>
</dbReference>
<dbReference type="Gene3D" id="3.30.465.10">
    <property type="match status" value="1"/>
</dbReference>
<dbReference type="EMBL" id="BOPZ01000015">
    <property type="protein sequence ID" value="GIM29269.1"/>
    <property type="molecule type" value="Genomic_DNA"/>
</dbReference>
<accession>A0A919S0P7</accession>
<dbReference type="InterPro" id="IPR036318">
    <property type="entry name" value="FAD-bd_PCMH-like_sf"/>
</dbReference>
<dbReference type="PANTHER" id="PTHR42659:SF9">
    <property type="entry name" value="XANTHINE DEHYDROGENASE FAD-BINDING SUBUNIT XDHB-RELATED"/>
    <property type="match status" value="1"/>
</dbReference>
<evidence type="ECO:0000256" key="1">
    <source>
        <dbReference type="ARBA" id="ARBA00022630"/>
    </source>
</evidence>
<evidence type="ECO:0000313" key="4">
    <source>
        <dbReference type="EMBL" id="GIM29269.1"/>
    </source>
</evidence>
<dbReference type="Pfam" id="PF00941">
    <property type="entry name" value="FAD_binding_5"/>
    <property type="match status" value="1"/>
</dbReference>